<name>W4LTY1_9BACT</name>
<dbReference type="EMBL" id="AZHX01001684">
    <property type="protein sequence ID" value="ETX00872.1"/>
    <property type="molecule type" value="Genomic_DNA"/>
</dbReference>
<protein>
    <submittedName>
        <fullName evidence="1">Uncharacterized protein</fullName>
    </submittedName>
</protein>
<organism evidence="1 2">
    <name type="scientific">Candidatus Entotheonella gemina</name>
    <dbReference type="NCBI Taxonomy" id="1429439"/>
    <lineage>
        <taxon>Bacteria</taxon>
        <taxon>Pseudomonadati</taxon>
        <taxon>Nitrospinota/Tectimicrobiota group</taxon>
        <taxon>Candidatus Tectimicrobiota</taxon>
        <taxon>Candidatus Entotheonellia</taxon>
        <taxon>Candidatus Entotheonellales</taxon>
        <taxon>Candidatus Entotheonellaceae</taxon>
        <taxon>Candidatus Entotheonella</taxon>
    </lineage>
</organism>
<dbReference type="Proteomes" id="UP000019140">
    <property type="component" value="Unassembled WGS sequence"/>
</dbReference>
<proteinExistence type="predicted"/>
<sequence>MEAIMKIETSLHDEATVARSLPLVAQDTGRMGAAVSV</sequence>
<dbReference type="AlphaFoldDB" id="W4LTY1"/>
<keyword evidence="2" id="KW-1185">Reference proteome</keyword>
<dbReference type="HOGENOM" id="CLU_3341747_0_0_7"/>
<gene>
    <name evidence="1" type="ORF">ETSY2_38265</name>
</gene>
<evidence type="ECO:0000313" key="1">
    <source>
        <dbReference type="EMBL" id="ETX00872.1"/>
    </source>
</evidence>
<comment type="caution">
    <text evidence="1">The sequence shown here is derived from an EMBL/GenBank/DDBJ whole genome shotgun (WGS) entry which is preliminary data.</text>
</comment>
<evidence type="ECO:0000313" key="2">
    <source>
        <dbReference type="Proteomes" id="UP000019140"/>
    </source>
</evidence>
<reference evidence="1 2" key="1">
    <citation type="journal article" date="2014" name="Nature">
        <title>An environmental bacterial taxon with a large and distinct metabolic repertoire.</title>
        <authorList>
            <person name="Wilson M.C."/>
            <person name="Mori T."/>
            <person name="Ruckert C."/>
            <person name="Uria A.R."/>
            <person name="Helf M.J."/>
            <person name="Takada K."/>
            <person name="Gernert C."/>
            <person name="Steffens U.A."/>
            <person name="Heycke N."/>
            <person name="Schmitt S."/>
            <person name="Rinke C."/>
            <person name="Helfrich E.J."/>
            <person name="Brachmann A.O."/>
            <person name="Gurgui C."/>
            <person name="Wakimoto T."/>
            <person name="Kracht M."/>
            <person name="Crusemann M."/>
            <person name="Hentschel U."/>
            <person name="Abe I."/>
            <person name="Matsunaga S."/>
            <person name="Kalinowski J."/>
            <person name="Takeyama H."/>
            <person name="Piel J."/>
        </authorList>
    </citation>
    <scope>NUCLEOTIDE SEQUENCE [LARGE SCALE GENOMIC DNA]</scope>
    <source>
        <strain evidence="2">TSY2</strain>
    </source>
</reference>
<accession>W4LTY1</accession>